<keyword evidence="4" id="KW-0456">Lyase</keyword>
<comment type="similarity">
    <text evidence="2 7">Belongs to the enoyl-CoA hydratase/isomerase family.</text>
</comment>
<evidence type="ECO:0000256" key="4">
    <source>
        <dbReference type="ARBA" id="ARBA00023239"/>
    </source>
</evidence>
<evidence type="ECO:0000313" key="8">
    <source>
        <dbReference type="EMBL" id="MBC6679067.1"/>
    </source>
</evidence>
<comment type="subunit">
    <text evidence="3">Homotetramer.</text>
</comment>
<gene>
    <name evidence="8" type="ORF">H9L42_04415</name>
</gene>
<evidence type="ECO:0000313" key="9">
    <source>
        <dbReference type="Proteomes" id="UP000602647"/>
    </source>
</evidence>
<dbReference type="PANTHER" id="PTHR11941:SF54">
    <property type="entry name" value="ENOYL-COA HYDRATASE, MITOCHONDRIAL"/>
    <property type="match status" value="1"/>
</dbReference>
<dbReference type="FunFam" id="1.10.12.10:FF:000001">
    <property type="entry name" value="Probable enoyl-CoA hydratase, mitochondrial"/>
    <property type="match status" value="1"/>
</dbReference>
<dbReference type="Proteomes" id="UP000602647">
    <property type="component" value="Unassembled WGS sequence"/>
</dbReference>
<dbReference type="InterPro" id="IPR018376">
    <property type="entry name" value="Enoyl-CoA_hyd/isom_CS"/>
</dbReference>
<protein>
    <recommendedName>
        <fullName evidence="6">short-chain-enoyl-CoA hydratase</fullName>
        <ecNumber evidence="6">4.2.1.150</ecNumber>
    </recommendedName>
</protein>
<dbReference type="SUPFAM" id="SSF52096">
    <property type="entry name" value="ClpP/crotonase"/>
    <property type="match status" value="1"/>
</dbReference>
<evidence type="ECO:0000256" key="1">
    <source>
        <dbReference type="ARBA" id="ARBA00005086"/>
    </source>
</evidence>
<proteinExistence type="inferred from homology"/>
<dbReference type="EC" id="4.2.1.150" evidence="6"/>
<dbReference type="PROSITE" id="PS00166">
    <property type="entry name" value="ENOYL_COA_HYDRATASE"/>
    <property type="match status" value="1"/>
</dbReference>
<dbReference type="FunFam" id="3.90.226.10:FF:000009">
    <property type="entry name" value="Carnitinyl-CoA dehydratase"/>
    <property type="match status" value="1"/>
</dbReference>
<sequence>MSDVLYEKRNHTGILTFNRPSSLNALCESFMKEIRDALEKAEKDPELRALILTGCGKSFIAGADIKEMYAKDADSIFAWSALGSELNMKIETMKLPVIAAINGYALGGGLELALACDIRIASENAKMGLPETSLGVICGAGGTQRLPRVIGESAAKELIYTARRIDAQEALRLGLVSRVVSAESLMEEALRLAESIGKNAPIAVRSAKEAIRFGRDASIEEGCLFEREAFRVLFETEDQKTGMGAFIRKEKNVVFRNK</sequence>
<dbReference type="Gene3D" id="3.90.226.10">
    <property type="entry name" value="2-enoyl-CoA Hydratase, Chain A, domain 1"/>
    <property type="match status" value="1"/>
</dbReference>
<dbReference type="CDD" id="cd06558">
    <property type="entry name" value="crotonase-like"/>
    <property type="match status" value="1"/>
</dbReference>
<dbReference type="InterPro" id="IPR001753">
    <property type="entry name" value="Enoyl-CoA_hydra/iso"/>
</dbReference>
<comment type="catalytic activity">
    <reaction evidence="5">
        <text>a short-chain (3S)-3-hydroxyacyl-CoA = a short-chain (2E)-enoyl-CoA + H2O</text>
        <dbReference type="Rhea" id="RHEA:52664"/>
        <dbReference type="ChEBI" id="CHEBI:15377"/>
        <dbReference type="ChEBI" id="CHEBI:87488"/>
        <dbReference type="ChEBI" id="CHEBI:136760"/>
        <dbReference type="EC" id="4.2.1.150"/>
    </reaction>
</comment>
<evidence type="ECO:0000256" key="7">
    <source>
        <dbReference type="RuleBase" id="RU003707"/>
    </source>
</evidence>
<keyword evidence="9" id="KW-1185">Reference proteome</keyword>
<comment type="caution">
    <text evidence="8">The sequence shown here is derived from an EMBL/GenBank/DDBJ whole genome shotgun (WGS) entry which is preliminary data.</text>
</comment>
<organism evidence="8 9">
    <name type="scientific">Zhenpiania hominis</name>
    <dbReference type="NCBI Taxonomy" id="2763644"/>
    <lineage>
        <taxon>Bacteria</taxon>
        <taxon>Bacillati</taxon>
        <taxon>Bacillota</taxon>
        <taxon>Clostridia</taxon>
        <taxon>Peptostreptococcales</taxon>
        <taxon>Anaerovoracaceae</taxon>
        <taxon>Zhenpiania</taxon>
    </lineage>
</organism>
<evidence type="ECO:0000256" key="3">
    <source>
        <dbReference type="ARBA" id="ARBA00011881"/>
    </source>
</evidence>
<accession>A0A923NKT5</accession>
<evidence type="ECO:0000256" key="2">
    <source>
        <dbReference type="ARBA" id="ARBA00005254"/>
    </source>
</evidence>
<dbReference type="Gene3D" id="1.10.12.10">
    <property type="entry name" value="Lyase 2-enoyl-coa Hydratase, Chain A, domain 2"/>
    <property type="match status" value="1"/>
</dbReference>
<dbReference type="Pfam" id="PF00378">
    <property type="entry name" value="ECH_1"/>
    <property type="match status" value="1"/>
</dbReference>
<reference evidence="8" key="1">
    <citation type="submission" date="2020-08" db="EMBL/GenBank/DDBJ databases">
        <title>Genome public.</title>
        <authorList>
            <person name="Liu C."/>
            <person name="Sun Q."/>
        </authorList>
    </citation>
    <scope>NUCLEOTIDE SEQUENCE</scope>
    <source>
        <strain evidence="8">BX12</strain>
    </source>
</reference>
<evidence type="ECO:0000256" key="6">
    <source>
        <dbReference type="ARBA" id="ARBA00067035"/>
    </source>
</evidence>
<name>A0A923NKT5_9FIRM</name>
<dbReference type="EMBL" id="JACRYT010000003">
    <property type="protein sequence ID" value="MBC6679067.1"/>
    <property type="molecule type" value="Genomic_DNA"/>
</dbReference>
<comment type="pathway">
    <text evidence="1">Lipid metabolism; butanoate metabolism.</text>
</comment>
<dbReference type="RefSeq" id="WP_187302176.1">
    <property type="nucleotide sequence ID" value="NZ_CBCTON010000015.1"/>
</dbReference>
<dbReference type="PANTHER" id="PTHR11941">
    <property type="entry name" value="ENOYL-COA HYDRATASE-RELATED"/>
    <property type="match status" value="1"/>
</dbReference>
<dbReference type="AlphaFoldDB" id="A0A923NKT5"/>
<dbReference type="InterPro" id="IPR029045">
    <property type="entry name" value="ClpP/crotonase-like_dom_sf"/>
</dbReference>
<dbReference type="GO" id="GO:0018812">
    <property type="term" value="F:3-hydroxyacyl-CoA dehydratase activity"/>
    <property type="evidence" value="ECO:0007669"/>
    <property type="project" value="UniProtKB-EC"/>
</dbReference>
<evidence type="ECO:0000256" key="5">
    <source>
        <dbReference type="ARBA" id="ARBA00050624"/>
    </source>
</evidence>
<dbReference type="GO" id="GO:0006635">
    <property type="term" value="P:fatty acid beta-oxidation"/>
    <property type="evidence" value="ECO:0007669"/>
    <property type="project" value="TreeGrafter"/>
</dbReference>
<dbReference type="InterPro" id="IPR014748">
    <property type="entry name" value="Enoyl-CoA_hydra_C"/>
</dbReference>